<dbReference type="CDD" id="cd18550">
    <property type="entry name" value="ABC_6TM_exporter_like"/>
    <property type="match status" value="1"/>
</dbReference>
<dbReference type="SUPFAM" id="SSF52540">
    <property type="entry name" value="P-loop containing nucleoside triphosphate hydrolases"/>
    <property type="match status" value="1"/>
</dbReference>
<feature type="transmembrane region" description="Helical" evidence="9">
    <location>
        <begin position="207"/>
        <end position="224"/>
    </location>
</feature>
<dbReference type="Pfam" id="PF00664">
    <property type="entry name" value="ABC_membrane"/>
    <property type="match status" value="1"/>
</dbReference>
<feature type="transmembrane region" description="Helical" evidence="9">
    <location>
        <begin position="101"/>
        <end position="122"/>
    </location>
</feature>
<reference evidence="12" key="1">
    <citation type="submission" date="2020-05" db="EMBL/GenBank/DDBJ databases">
        <authorList>
            <person name="Chiriac C."/>
            <person name="Salcher M."/>
            <person name="Ghai R."/>
            <person name="Kavagutti S V."/>
        </authorList>
    </citation>
    <scope>NUCLEOTIDE SEQUENCE</scope>
</reference>
<feature type="compositionally biased region" description="Basic residues" evidence="8">
    <location>
        <begin position="1"/>
        <end position="12"/>
    </location>
</feature>
<dbReference type="PROSITE" id="PS00211">
    <property type="entry name" value="ABC_TRANSPORTER_1"/>
    <property type="match status" value="1"/>
</dbReference>
<keyword evidence="3 9" id="KW-0812">Transmembrane</keyword>
<dbReference type="Pfam" id="PF00005">
    <property type="entry name" value="ABC_tran"/>
    <property type="match status" value="1"/>
</dbReference>
<protein>
    <submittedName>
        <fullName evidence="12">Unannotated protein</fullName>
    </submittedName>
</protein>
<dbReference type="SMART" id="SM00382">
    <property type="entry name" value="AAA"/>
    <property type="match status" value="1"/>
</dbReference>
<evidence type="ECO:0000259" key="11">
    <source>
        <dbReference type="PROSITE" id="PS50929"/>
    </source>
</evidence>
<evidence type="ECO:0000256" key="4">
    <source>
        <dbReference type="ARBA" id="ARBA00022741"/>
    </source>
</evidence>
<evidence type="ECO:0000256" key="6">
    <source>
        <dbReference type="ARBA" id="ARBA00022989"/>
    </source>
</evidence>
<evidence type="ECO:0000256" key="5">
    <source>
        <dbReference type="ARBA" id="ARBA00022840"/>
    </source>
</evidence>
<dbReference type="PROSITE" id="PS50893">
    <property type="entry name" value="ABC_TRANSPORTER_2"/>
    <property type="match status" value="1"/>
</dbReference>
<feature type="transmembrane region" description="Helical" evidence="9">
    <location>
        <begin position="184"/>
        <end position="201"/>
    </location>
</feature>
<dbReference type="PANTHER" id="PTHR43394">
    <property type="entry name" value="ATP-DEPENDENT PERMEASE MDL1, MITOCHONDRIAL"/>
    <property type="match status" value="1"/>
</dbReference>
<dbReference type="Gene3D" id="3.40.50.300">
    <property type="entry name" value="P-loop containing nucleotide triphosphate hydrolases"/>
    <property type="match status" value="1"/>
</dbReference>
<dbReference type="AlphaFoldDB" id="A0A6J6F9F2"/>
<dbReference type="EMBL" id="CAEZSR010000185">
    <property type="protein sequence ID" value="CAB4585592.1"/>
    <property type="molecule type" value="Genomic_DNA"/>
</dbReference>
<dbReference type="PROSITE" id="PS50929">
    <property type="entry name" value="ABC_TM1F"/>
    <property type="match status" value="1"/>
</dbReference>
<dbReference type="GO" id="GO:0005524">
    <property type="term" value="F:ATP binding"/>
    <property type="evidence" value="ECO:0007669"/>
    <property type="project" value="UniProtKB-KW"/>
</dbReference>
<dbReference type="GO" id="GO:0016020">
    <property type="term" value="C:membrane"/>
    <property type="evidence" value="ECO:0007669"/>
    <property type="project" value="UniProtKB-SubCell"/>
</dbReference>
<gene>
    <name evidence="12" type="ORF">UFOPK1493_03386</name>
</gene>
<comment type="subcellular location">
    <subcellularLocation>
        <location evidence="1">Membrane</location>
        <topology evidence="1">Multi-pass membrane protein</topology>
    </subcellularLocation>
</comment>
<dbReference type="FunFam" id="3.40.50.300:FF:000287">
    <property type="entry name" value="Multidrug ABC transporter ATP-binding protein"/>
    <property type="match status" value="1"/>
</dbReference>
<keyword evidence="4" id="KW-0547">Nucleotide-binding</keyword>
<evidence type="ECO:0000256" key="7">
    <source>
        <dbReference type="ARBA" id="ARBA00023136"/>
    </source>
</evidence>
<feature type="domain" description="ABC transporter" evidence="10">
    <location>
        <begin position="384"/>
        <end position="638"/>
    </location>
</feature>
<evidence type="ECO:0000313" key="12">
    <source>
        <dbReference type="EMBL" id="CAB4585592.1"/>
    </source>
</evidence>
<dbReference type="InterPro" id="IPR027417">
    <property type="entry name" value="P-loop_NTPase"/>
</dbReference>
<dbReference type="GO" id="GO:0016887">
    <property type="term" value="F:ATP hydrolysis activity"/>
    <property type="evidence" value="ECO:0007669"/>
    <property type="project" value="InterPro"/>
</dbReference>
<keyword evidence="6 9" id="KW-1133">Transmembrane helix</keyword>
<evidence type="ECO:0000256" key="9">
    <source>
        <dbReference type="SAM" id="Phobius"/>
    </source>
</evidence>
<keyword evidence="7 9" id="KW-0472">Membrane</keyword>
<evidence type="ECO:0000256" key="8">
    <source>
        <dbReference type="SAM" id="MobiDB-lite"/>
    </source>
</evidence>
<feature type="transmembrane region" description="Helical" evidence="9">
    <location>
        <begin position="290"/>
        <end position="315"/>
    </location>
</feature>
<feature type="transmembrane region" description="Helical" evidence="9">
    <location>
        <begin position="65"/>
        <end position="89"/>
    </location>
</feature>
<keyword evidence="5" id="KW-0067">ATP-binding</keyword>
<dbReference type="GO" id="GO:0015421">
    <property type="term" value="F:ABC-type oligopeptide transporter activity"/>
    <property type="evidence" value="ECO:0007669"/>
    <property type="project" value="TreeGrafter"/>
</dbReference>
<dbReference type="InterPro" id="IPR003593">
    <property type="entry name" value="AAA+_ATPase"/>
</dbReference>
<evidence type="ECO:0000256" key="1">
    <source>
        <dbReference type="ARBA" id="ARBA00004141"/>
    </source>
</evidence>
<dbReference type="PANTHER" id="PTHR43394:SF1">
    <property type="entry name" value="ATP-BINDING CASSETTE SUB-FAMILY B MEMBER 10, MITOCHONDRIAL"/>
    <property type="match status" value="1"/>
</dbReference>
<dbReference type="Gene3D" id="1.20.1560.10">
    <property type="entry name" value="ABC transporter type 1, transmembrane domain"/>
    <property type="match status" value="1"/>
</dbReference>
<dbReference type="InterPro" id="IPR039421">
    <property type="entry name" value="Type_1_exporter"/>
</dbReference>
<proteinExistence type="predicted"/>
<evidence type="ECO:0000256" key="2">
    <source>
        <dbReference type="ARBA" id="ARBA00022448"/>
    </source>
</evidence>
<evidence type="ECO:0000256" key="3">
    <source>
        <dbReference type="ARBA" id="ARBA00022692"/>
    </source>
</evidence>
<dbReference type="InterPro" id="IPR003439">
    <property type="entry name" value="ABC_transporter-like_ATP-bd"/>
</dbReference>
<organism evidence="12">
    <name type="scientific">freshwater metagenome</name>
    <dbReference type="NCBI Taxonomy" id="449393"/>
    <lineage>
        <taxon>unclassified sequences</taxon>
        <taxon>metagenomes</taxon>
        <taxon>ecological metagenomes</taxon>
    </lineage>
</organism>
<evidence type="ECO:0000259" key="10">
    <source>
        <dbReference type="PROSITE" id="PS50893"/>
    </source>
</evidence>
<name>A0A6J6F9F2_9ZZZZ</name>
<dbReference type="InterPro" id="IPR036640">
    <property type="entry name" value="ABC1_TM_sf"/>
</dbReference>
<keyword evidence="2" id="KW-0813">Transport</keyword>
<accession>A0A6J6F9F2</accession>
<sequence>MCVRGGARRRAYGRPAVGNRPYRDPMRMGPHSLMPGDADAVKGKRLQRVALARAWQFAQPYRGTIALFLSAILAAALLALVPPFAFRAILDDAIPDEDRRLITVLAIVVVVAALADAALAILQRWCSARIGEGLIYDLRLALFRKVQRMPVAFFTRTQTGALISRLNNDVVGAQTAVTSTLGSVVSNVVVLVTTLAAMIALEWRLTLLALIVLPLFIIPAKRVGRRLQAISREQMGVNAEMNSQMTERFNVSGAQLVKLFGRSNDEVDLFDRRARRVRDIGITSAMYGRVFFVALGMVGAIGAAAVYGIGAFYVVDGTITSGTLVALAALVTRVYQPLTGLTNARVDLMTAMVSFERVFEVLDAPEAITDRPGAVDLVAPKGRVELDHVRFRYPAAATVTVSSLESPTALGGADPDRDVLADVSLTIRPGETVALVGSSGSGKTSLASLIPRLYDVSDGAVRIDGRDVRDLTQESLRAAIGVVSQDPHLFHDTIGANLRYAKPDATVAELDEACRGARILDMIRELPDGYDTVVGERGYRMSGGEKQRLAIARLLLKNPAIMILDEATSHLDNENEAHVQAALEHALRGRTALVIAHRLSTIRDADRIVVLDDGRIAEEGTHDELLARGGLYAAQVFAGESALLD</sequence>
<dbReference type="SUPFAM" id="SSF90123">
    <property type="entry name" value="ABC transporter transmembrane region"/>
    <property type="match status" value="1"/>
</dbReference>
<feature type="domain" description="ABC transmembrane type-1" evidence="11">
    <location>
        <begin position="66"/>
        <end position="350"/>
    </location>
</feature>
<dbReference type="InterPro" id="IPR011527">
    <property type="entry name" value="ABC1_TM_dom"/>
</dbReference>
<feature type="region of interest" description="Disordered" evidence="8">
    <location>
        <begin position="1"/>
        <end position="21"/>
    </location>
</feature>
<dbReference type="InterPro" id="IPR017871">
    <property type="entry name" value="ABC_transporter-like_CS"/>
</dbReference>